<name>A0ABR9WL62_9BACT</name>
<gene>
    <name evidence="2" type="ORF">IEE83_30695</name>
</gene>
<evidence type="ECO:0000256" key="1">
    <source>
        <dbReference type="SAM" id="MobiDB-lite"/>
    </source>
</evidence>
<protein>
    <recommendedName>
        <fullName evidence="4">Outer membrane protein beta-barrel domain-containing protein</fullName>
    </recommendedName>
</protein>
<keyword evidence="3" id="KW-1185">Reference proteome</keyword>
<evidence type="ECO:0000313" key="3">
    <source>
        <dbReference type="Proteomes" id="UP000634134"/>
    </source>
</evidence>
<dbReference type="InterPro" id="IPR011250">
    <property type="entry name" value="OMP/PagP_B-barrel"/>
</dbReference>
<proteinExistence type="predicted"/>
<accession>A0ABR9WL62</accession>
<evidence type="ECO:0000313" key="2">
    <source>
        <dbReference type="EMBL" id="MBE9466258.1"/>
    </source>
</evidence>
<dbReference type="Gene3D" id="2.40.160.20">
    <property type="match status" value="1"/>
</dbReference>
<feature type="compositionally biased region" description="Basic and acidic residues" evidence="1">
    <location>
        <begin position="122"/>
        <end position="136"/>
    </location>
</feature>
<dbReference type="EMBL" id="JACYGY010000002">
    <property type="protein sequence ID" value="MBE9466258.1"/>
    <property type="molecule type" value="Genomic_DNA"/>
</dbReference>
<comment type="caution">
    <text evidence="2">The sequence shown here is derived from an EMBL/GenBank/DDBJ whole genome shotgun (WGS) entry which is preliminary data.</text>
</comment>
<dbReference type="RefSeq" id="WP_194124496.1">
    <property type="nucleotide sequence ID" value="NZ_JACYGY010000002.1"/>
</dbReference>
<feature type="region of interest" description="Disordered" evidence="1">
    <location>
        <begin position="80"/>
        <end position="136"/>
    </location>
</feature>
<sequence length="535" mass="59800">MKEFPDDELDKLFRKSAEELDSNFDPQDWNALKNRLDENDGKTPGGWFKKWWPAGMLALLMLAGLTTYLLSNEERNAEKSVVRKENQFPESGVLTENQNKQPAEKAGSVSDDTKLAESGNSSEKDGNNTFESKSDKNLSITGKELKAKTDYSQGEKVTATRTEIAKTDKLKDSENKTLKLSTKSEYKVSKSENRKTLPRRWSKTGGVYLAPNHSIGRRGDGASLSENADNQNINGVANLDVAKARPEKLPPVISNTVENGNSGNVKNSFSIVDSKQKVVSEDVDNSEITRLSISANALKSRSLVWKKSNSLPKIEVKEAEIPPVSEPVKEVSEKEPTPKFAVRFSYSPDISSVGLKNLTKPGTAVSLLVEYALWSKLYIQSGVARSSKVYKAEGGEYVWPSSWDDQTVRPYSTDATCKVIEIPLNLRYDITNGARSRWFVGAGVSSYYMQNEKYIYNYKPGATGVKWPDWDGSTGWYWLSHINASAGYEYRFSKKLSLLAEPYVRIPVKKVGFGKVDLFTTGVWFSIRYTPIFKK</sequence>
<evidence type="ECO:0008006" key="4">
    <source>
        <dbReference type="Google" id="ProtNLM"/>
    </source>
</evidence>
<reference evidence="3" key="1">
    <citation type="submission" date="2023-07" db="EMBL/GenBank/DDBJ databases">
        <title>Dyadobacter sp. nov 'subterranea' isolated from contaminted grondwater.</title>
        <authorList>
            <person name="Szabo I."/>
            <person name="Al-Omari J."/>
            <person name="Szerdahelyi S.G."/>
            <person name="Rado J."/>
        </authorList>
    </citation>
    <scope>NUCLEOTIDE SEQUENCE [LARGE SCALE GENOMIC DNA]</scope>
    <source>
        <strain evidence="3">UP-52</strain>
    </source>
</reference>
<organism evidence="2 3">
    <name type="scientific">Dyadobacter subterraneus</name>
    <dbReference type="NCBI Taxonomy" id="2773304"/>
    <lineage>
        <taxon>Bacteria</taxon>
        <taxon>Pseudomonadati</taxon>
        <taxon>Bacteroidota</taxon>
        <taxon>Cytophagia</taxon>
        <taxon>Cytophagales</taxon>
        <taxon>Spirosomataceae</taxon>
        <taxon>Dyadobacter</taxon>
    </lineage>
</organism>
<dbReference type="SUPFAM" id="SSF56925">
    <property type="entry name" value="OMPA-like"/>
    <property type="match status" value="1"/>
</dbReference>
<dbReference type="Proteomes" id="UP000634134">
    <property type="component" value="Unassembled WGS sequence"/>
</dbReference>